<proteinExistence type="predicted"/>
<dbReference type="EMBL" id="JAPWTJ010000661">
    <property type="protein sequence ID" value="KAJ8976513.1"/>
    <property type="molecule type" value="Genomic_DNA"/>
</dbReference>
<name>A0ABQ9JEX3_9CUCU</name>
<feature type="signal peptide" evidence="1">
    <location>
        <begin position="1"/>
        <end position="17"/>
    </location>
</feature>
<feature type="chain" id="PRO_5047052843" evidence="1">
    <location>
        <begin position="18"/>
        <end position="95"/>
    </location>
</feature>
<evidence type="ECO:0000256" key="1">
    <source>
        <dbReference type="SAM" id="SignalP"/>
    </source>
</evidence>
<gene>
    <name evidence="2" type="ORF">NQ317_009082</name>
</gene>
<accession>A0ABQ9JEX3</accession>
<evidence type="ECO:0000313" key="2">
    <source>
        <dbReference type="EMBL" id="KAJ8976513.1"/>
    </source>
</evidence>
<protein>
    <submittedName>
        <fullName evidence="2">Uncharacterized protein</fullName>
    </submittedName>
</protein>
<keyword evidence="3" id="KW-1185">Reference proteome</keyword>
<reference evidence="2" key="1">
    <citation type="journal article" date="2023" name="Insect Mol. Biol.">
        <title>Genome sequencing provides insights into the evolution of gene families encoding plant cell wall-degrading enzymes in longhorned beetles.</title>
        <authorList>
            <person name="Shin N.R."/>
            <person name="Okamura Y."/>
            <person name="Kirsch R."/>
            <person name="Pauchet Y."/>
        </authorList>
    </citation>
    <scope>NUCLEOTIDE SEQUENCE</scope>
    <source>
        <strain evidence="2">MMC_N1</strain>
    </source>
</reference>
<comment type="caution">
    <text evidence="2">The sequence shown here is derived from an EMBL/GenBank/DDBJ whole genome shotgun (WGS) entry which is preliminary data.</text>
</comment>
<organism evidence="2 3">
    <name type="scientific">Molorchus minor</name>
    <dbReference type="NCBI Taxonomy" id="1323400"/>
    <lineage>
        <taxon>Eukaryota</taxon>
        <taxon>Metazoa</taxon>
        <taxon>Ecdysozoa</taxon>
        <taxon>Arthropoda</taxon>
        <taxon>Hexapoda</taxon>
        <taxon>Insecta</taxon>
        <taxon>Pterygota</taxon>
        <taxon>Neoptera</taxon>
        <taxon>Endopterygota</taxon>
        <taxon>Coleoptera</taxon>
        <taxon>Polyphaga</taxon>
        <taxon>Cucujiformia</taxon>
        <taxon>Chrysomeloidea</taxon>
        <taxon>Cerambycidae</taxon>
        <taxon>Lamiinae</taxon>
        <taxon>Monochamini</taxon>
        <taxon>Molorchus</taxon>
    </lineage>
</organism>
<keyword evidence="1" id="KW-0732">Signal</keyword>
<evidence type="ECO:0000313" key="3">
    <source>
        <dbReference type="Proteomes" id="UP001162164"/>
    </source>
</evidence>
<sequence>MDYKLFVPFLTLTLFFGGQLPELGRRRGEFDDDGDGGVESHAKVPKEGTIADESALCYELVDIYWKLQTILLIRLKKNKKSGRKSNDFTDHGNSS</sequence>
<dbReference type="Proteomes" id="UP001162164">
    <property type="component" value="Unassembled WGS sequence"/>
</dbReference>